<dbReference type="VEuPathDB" id="VectorBase:CQUJHB007132"/>
<dbReference type="VEuPathDB" id="VectorBase:CPIJ019483"/>
<dbReference type="EnsemblMetazoa" id="CPIJ019483-RA">
    <property type="protein sequence ID" value="CPIJ019483-PA"/>
    <property type="gene ID" value="CPIJ019483"/>
</dbReference>
<dbReference type="HOGENOM" id="CLU_2017441_0_0_1"/>
<evidence type="ECO:0000313" key="3">
    <source>
        <dbReference type="Proteomes" id="UP000002320"/>
    </source>
</evidence>
<dbReference type="InParanoid" id="B0XKX0"/>
<protein>
    <submittedName>
        <fullName evidence="1 2">Uncharacterized protein</fullName>
    </submittedName>
</protein>
<dbReference type="Proteomes" id="UP000002320">
    <property type="component" value="Unassembled WGS sequence"/>
</dbReference>
<reference evidence="1" key="1">
    <citation type="submission" date="2007-03" db="EMBL/GenBank/DDBJ databases">
        <title>Annotation of Culex pipiens quinquefasciatus.</title>
        <authorList>
            <consortium name="The Broad Institute Genome Sequencing Platform"/>
            <person name="Atkinson P.W."/>
            <person name="Hemingway J."/>
            <person name="Christensen B.M."/>
            <person name="Higgs S."/>
            <person name="Kodira C."/>
            <person name="Hannick L."/>
            <person name="Megy K."/>
            <person name="O'Leary S."/>
            <person name="Pearson M."/>
            <person name="Haas B.J."/>
            <person name="Mauceli E."/>
            <person name="Wortman J.R."/>
            <person name="Lee N.H."/>
            <person name="Guigo R."/>
            <person name="Stanke M."/>
            <person name="Alvarado L."/>
            <person name="Amedeo P."/>
            <person name="Antoine C.H."/>
            <person name="Arensburger P."/>
            <person name="Bidwell S.L."/>
            <person name="Crawford M."/>
            <person name="Camaro F."/>
            <person name="Devon K."/>
            <person name="Engels R."/>
            <person name="Hammond M."/>
            <person name="Howarth C."/>
            <person name="Koehrsen M."/>
            <person name="Lawson D."/>
            <person name="Montgomery P."/>
            <person name="Nene V."/>
            <person name="Nusbaum C."/>
            <person name="Puiu D."/>
            <person name="Romero-Severson J."/>
            <person name="Severson D.W."/>
            <person name="Shumway M."/>
            <person name="Sisk P."/>
            <person name="Stolte C."/>
            <person name="Zeng Q."/>
            <person name="Eisenstadt E."/>
            <person name="Fraser-Liggett C."/>
            <person name="Strausberg R."/>
            <person name="Galagan J."/>
            <person name="Birren B."/>
            <person name="Collins F.H."/>
        </authorList>
    </citation>
    <scope>NUCLEOTIDE SEQUENCE [LARGE SCALE GENOMIC DNA]</scope>
    <source>
        <strain evidence="1">JHB</strain>
    </source>
</reference>
<dbReference type="OrthoDB" id="539213at2759"/>
<accession>B0XKX0</accession>
<keyword evidence="3" id="KW-1185">Reference proteome</keyword>
<sequence>MSIQNLRDLLNSLGSSDFTAESFVSCYNELQELNIKNIKLPEDIEISLLYHQQRFMVRNLAQNSQPEADEGELLKSIDRLIDAFEPLKQNANNVLNVDDETLLRMKLILGRGLSTKLKYLALG</sequence>
<dbReference type="EMBL" id="DS234075">
    <property type="protein sequence ID" value="EDS32798.1"/>
    <property type="molecule type" value="Genomic_DNA"/>
</dbReference>
<evidence type="ECO:0000313" key="1">
    <source>
        <dbReference type="EMBL" id="EDS32798.1"/>
    </source>
</evidence>
<gene>
    <name evidence="2" type="primary">6054364</name>
    <name evidence="1" type="ORF">CpipJ_CPIJ019483</name>
</gene>
<dbReference type="KEGG" id="cqu:CpipJ_CPIJ019483"/>
<evidence type="ECO:0000313" key="2">
    <source>
        <dbReference type="EnsemblMetazoa" id="CPIJ019483-PA"/>
    </source>
</evidence>
<name>B0XKX0_CULQU</name>
<organism>
    <name type="scientific">Culex quinquefasciatus</name>
    <name type="common">Southern house mosquito</name>
    <name type="synonym">Culex pungens</name>
    <dbReference type="NCBI Taxonomy" id="7176"/>
    <lineage>
        <taxon>Eukaryota</taxon>
        <taxon>Metazoa</taxon>
        <taxon>Ecdysozoa</taxon>
        <taxon>Arthropoda</taxon>
        <taxon>Hexapoda</taxon>
        <taxon>Insecta</taxon>
        <taxon>Pterygota</taxon>
        <taxon>Neoptera</taxon>
        <taxon>Endopterygota</taxon>
        <taxon>Diptera</taxon>
        <taxon>Nematocera</taxon>
        <taxon>Culicoidea</taxon>
        <taxon>Culicidae</taxon>
        <taxon>Culicinae</taxon>
        <taxon>Culicini</taxon>
        <taxon>Culex</taxon>
        <taxon>Culex</taxon>
    </lineage>
</organism>
<proteinExistence type="predicted"/>
<reference evidence="2" key="2">
    <citation type="submission" date="2020-05" db="UniProtKB">
        <authorList>
            <consortium name="EnsemblMetazoa"/>
        </authorList>
    </citation>
    <scope>IDENTIFICATION</scope>
    <source>
        <strain evidence="2">JHB</strain>
    </source>
</reference>
<dbReference type="AlphaFoldDB" id="B0XKX0"/>